<sequence length="301" mass="30404">MQISSRRPVLVALLVALAACSALLVAVAFEVFVRTQTGQLVEIAAMGGVTIGQGSLAPHASRVLDVVSVSMLAAALLVTMAIGLARGRWRSALSAALLIGGSSLTTELLKKHVLTRPNYGNGVSNSFPSGHTTVAASVAAAAVLVAPRRLRPYVAVLGCGYAIATGLATVVAGWHRPSDVIAAYAVVLAWASVTAALVVDAAPPDASSPAPDTPHRTTALFLASSAAPLGVLAVGLIAMTARHVPGSFGQLRQVAAYAGGMAAIATAGLVTMAVWLLVVPFVDAAGRHSSTGAEPALTLQR</sequence>
<feature type="domain" description="Phosphatidic acid phosphatase type 2/haloperoxidase" evidence="2">
    <location>
        <begin position="91"/>
        <end position="195"/>
    </location>
</feature>
<feature type="transmembrane region" description="Helical" evidence="1">
    <location>
        <begin position="181"/>
        <end position="199"/>
    </location>
</feature>
<organism evidence="3 4">
    <name type="scientific">Motilibacter peucedani</name>
    <dbReference type="NCBI Taxonomy" id="598650"/>
    <lineage>
        <taxon>Bacteria</taxon>
        <taxon>Bacillati</taxon>
        <taxon>Actinomycetota</taxon>
        <taxon>Actinomycetes</taxon>
        <taxon>Motilibacterales</taxon>
        <taxon>Motilibacteraceae</taxon>
        <taxon>Motilibacter</taxon>
    </lineage>
</organism>
<feature type="transmembrane region" description="Helical" evidence="1">
    <location>
        <begin position="254"/>
        <end position="278"/>
    </location>
</feature>
<dbReference type="Gene3D" id="1.20.144.10">
    <property type="entry name" value="Phosphatidic acid phosphatase type 2/haloperoxidase"/>
    <property type="match status" value="1"/>
</dbReference>
<name>A0A420XQV5_9ACTN</name>
<dbReference type="PROSITE" id="PS51257">
    <property type="entry name" value="PROKAR_LIPOPROTEIN"/>
    <property type="match status" value="1"/>
</dbReference>
<feature type="transmembrane region" description="Helical" evidence="1">
    <location>
        <begin position="66"/>
        <end position="85"/>
    </location>
</feature>
<dbReference type="OrthoDB" id="3240395at2"/>
<dbReference type="EMBL" id="RBWV01000011">
    <property type="protein sequence ID" value="RKS75627.1"/>
    <property type="molecule type" value="Genomic_DNA"/>
</dbReference>
<dbReference type="Proteomes" id="UP000281955">
    <property type="component" value="Unassembled WGS sequence"/>
</dbReference>
<evidence type="ECO:0000313" key="3">
    <source>
        <dbReference type="EMBL" id="RKS75627.1"/>
    </source>
</evidence>
<dbReference type="AlphaFoldDB" id="A0A420XQV5"/>
<keyword evidence="4" id="KW-1185">Reference proteome</keyword>
<reference evidence="3 4" key="1">
    <citation type="submission" date="2018-10" db="EMBL/GenBank/DDBJ databases">
        <title>Genomic Encyclopedia of Archaeal and Bacterial Type Strains, Phase II (KMG-II): from individual species to whole genera.</title>
        <authorList>
            <person name="Goeker M."/>
        </authorList>
    </citation>
    <scope>NUCLEOTIDE SEQUENCE [LARGE SCALE GENOMIC DNA]</scope>
    <source>
        <strain evidence="3 4">RP-AC37</strain>
    </source>
</reference>
<dbReference type="SUPFAM" id="SSF48317">
    <property type="entry name" value="Acid phosphatase/Vanadium-dependent haloperoxidase"/>
    <property type="match status" value="1"/>
</dbReference>
<keyword evidence="1" id="KW-0472">Membrane</keyword>
<keyword evidence="1" id="KW-1133">Transmembrane helix</keyword>
<dbReference type="InParanoid" id="A0A420XQV5"/>
<evidence type="ECO:0000256" key="1">
    <source>
        <dbReference type="SAM" id="Phobius"/>
    </source>
</evidence>
<evidence type="ECO:0000313" key="4">
    <source>
        <dbReference type="Proteomes" id="UP000281955"/>
    </source>
</evidence>
<feature type="transmembrane region" description="Helical" evidence="1">
    <location>
        <begin position="153"/>
        <end position="175"/>
    </location>
</feature>
<dbReference type="InterPro" id="IPR000326">
    <property type="entry name" value="PAP2/HPO"/>
</dbReference>
<evidence type="ECO:0000259" key="2">
    <source>
        <dbReference type="SMART" id="SM00014"/>
    </source>
</evidence>
<accession>A0A420XQV5</accession>
<feature type="transmembrane region" description="Helical" evidence="1">
    <location>
        <begin position="129"/>
        <end position="146"/>
    </location>
</feature>
<dbReference type="SMART" id="SM00014">
    <property type="entry name" value="acidPPc"/>
    <property type="match status" value="1"/>
</dbReference>
<dbReference type="Pfam" id="PF01569">
    <property type="entry name" value="PAP2"/>
    <property type="match status" value="1"/>
</dbReference>
<dbReference type="InterPro" id="IPR036938">
    <property type="entry name" value="PAP2/HPO_sf"/>
</dbReference>
<proteinExistence type="predicted"/>
<feature type="transmembrane region" description="Helical" evidence="1">
    <location>
        <begin position="220"/>
        <end position="242"/>
    </location>
</feature>
<gene>
    <name evidence="3" type="ORF">CLV35_2104</name>
</gene>
<protein>
    <submittedName>
        <fullName evidence="3">PAP2 superfamily protein</fullName>
    </submittedName>
</protein>
<dbReference type="RefSeq" id="WP_121193373.1">
    <property type="nucleotide sequence ID" value="NZ_RBWV01000011.1"/>
</dbReference>
<comment type="caution">
    <text evidence="3">The sequence shown here is derived from an EMBL/GenBank/DDBJ whole genome shotgun (WGS) entry which is preliminary data.</text>
</comment>
<feature type="transmembrane region" description="Helical" evidence="1">
    <location>
        <begin position="92"/>
        <end position="109"/>
    </location>
</feature>
<keyword evidence="1" id="KW-0812">Transmembrane</keyword>